<keyword evidence="3" id="KW-1185">Reference proteome</keyword>
<feature type="transmembrane region" description="Helical" evidence="1">
    <location>
        <begin position="79"/>
        <end position="99"/>
    </location>
</feature>
<evidence type="ECO:0000313" key="3">
    <source>
        <dbReference type="Proteomes" id="UP000654345"/>
    </source>
</evidence>
<name>A0ABQ3V6C5_9CHLR</name>
<evidence type="ECO:0000256" key="1">
    <source>
        <dbReference type="SAM" id="Phobius"/>
    </source>
</evidence>
<feature type="transmembrane region" description="Helical" evidence="1">
    <location>
        <begin position="49"/>
        <end position="67"/>
    </location>
</feature>
<proteinExistence type="predicted"/>
<organism evidence="2 3">
    <name type="scientific">Ktedonobacter robiniae</name>
    <dbReference type="NCBI Taxonomy" id="2778365"/>
    <lineage>
        <taxon>Bacteria</taxon>
        <taxon>Bacillati</taxon>
        <taxon>Chloroflexota</taxon>
        <taxon>Ktedonobacteria</taxon>
        <taxon>Ktedonobacterales</taxon>
        <taxon>Ktedonobacteraceae</taxon>
        <taxon>Ktedonobacter</taxon>
    </lineage>
</organism>
<dbReference type="Proteomes" id="UP000654345">
    <property type="component" value="Unassembled WGS sequence"/>
</dbReference>
<keyword evidence="1" id="KW-1133">Transmembrane helix</keyword>
<protein>
    <submittedName>
        <fullName evidence="2">Uncharacterized protein</fullName>
    </submittedName>
</protein>
<comment type="caution">
    <text evidence="2">The sequence shown here is derived from an EMBL/GenBank/DDBJ whole genome shotgun (WGS) entry which is preliminary data.</text>
</comment>
<dbReference type="EMBL" id="BNJG01000005">
    <property type="protein sequence ID" value="GHO60511.1"/>
    <property type="molecule type" value="Genomic_DNA"/>
</dbReference>
<evidence type="ECO:0000313" key="2">
    <source>
        <dbReference type="EMBL" id="GHO60511.1"/>
    </source>
</evidence>
<gene>
    <name evidence="2" type="ORF">KSB_89860</name>
</gene>
<keyword evidence="1" id="KW-0812">Transmembrane</keyword>
<sequence>MGKQQEPVDIQDAQELSEEGKQLVQIFTDMKSKQLEFLDESGKSMIERIATFLTILFAVTAFSNNFPPPYLKGNAPAKIMVTLTLILYLLAMAAALLAIQPRMYDIPRYNVTEMGKQLQHITTYKMRCLRLAGVLFALGSIALALLIVVIIAQV</sequence>
<feature type="transmembrane region" description="Helical" evidence="1">
    <location>
        <begin position="131"/>
        <end position="152"/>
    </location>
</feature>
<accession>A0ABQ3V6C5</accession>
<keyword evidence="1" id="KW-0472">Membrane</keyword>
<reference evidence="2 3" key="1">
    <citation type="journal article" date="2021" name="Int. J. Syst. Evol. Microbiol.">
        <title>Reticulibacter mediterranei gen. nov., sp. nov., within the new family Reticulibacteraceae fam. nov., and Ktedonospora formicarum gen. nov., sp. nov., Ktedonobacter robiniae sp. nov., Dictyobacter formicarum sp. nov. and Dictyobacter arantiisoli sp. nov., belonging to the class Ktedonobacteria.</title>
        <authorList>
            <person name="Yabe S."/>
            <person name="Zheng Y."/>
            <person name="Wang C.M."/>
            <person name="Sakai Y."/>
            <person name="Abe K."/>
            <person name="Yokota A."/>
            <person name="Donadio S."/>
            <person name="Cavaletti L."/>
            <person name="Monciardini P."/>
        </authorList>
    </citation>
    <scope>NUCLEOTIDE SEQUENCE [LARGE SCALE GENOMIC DNA]</scope>
    <source>
        <strain evidence="2 3">SOSP1-30</strain>
    </source>
</reference>